<dbReference type="InterPro" id="IPR008928">
    <property type="entry name" value="6-hairpin_glycosidase_sf"/>
</dbReference>
<dbReference type="PANTHER" id="PTHR42899:SF1">
    <property type="entry name" value="SPERMATOGENESIS-ASSOCIATED PROTEIN 20"/>
    <property type="match status" value="1"/>
</dbReference>
<evidence type="ECO:0000313" key="3">
    <source>
        <dbReference type="Proteomes" id="UP001589862"/>
    </source>
</evidence>
<dbReference type="RefSeq" id="WP_377458855.1">
    <property type="nucleotide sequence ID" value="NZ_JBHLUB010000028.1"/>
</dbReference>
<dbReference type="InterPro" id="IPR024705">
    <property type="entry name" value="Ssp411"/>
</dbReference>
<dbReference type="PIRSF" id="PIRSF006402">
    <property type="entry name" value="UCP006402_thioredoxin"/>
    <property type="match status" value="1"/>
</dbReference>
<feature type="domain" description="Spermatogenesis-associated protein 20-like TRX" evidence="1">
    <location>
        <begin position="1"/>
        <end position="162"/>
    </location>
</feature>
<dbReference type="SUPFAM" id="SSF52833">
    <property type="entry name" value="Thioredoxin-like"/>
    <property type="match status" value="1"/>
</dbReference>
<comment type="caution">
    <text evidence="2">The sequence shown here is derived from an EMBL/GenBank/DDBJ whole genome shotgun (WGS) entry which is preliminary data.</text>
</comment>
<reference evidence="2 3" key="1">
    <citation type="submission" date="2024-09" db="EMBL/GenBank/DDBJ databases">
        <authorList>
            <person name="Sun Q."/>
            <person name="Mori K."/>
        </authorList>
    </citation>
    <scope>NUCLEOTIDE SEQUENCE [LARGE SCALE GENOMIC DNA]</scope>
    <source>
        <strain evidence="2 3">NCAIM B.02604</strain>
    </source>
</reference>
<dbReference type="InterPro" id="IPR036249">
    <property type="entry name" value="Thioredoxin-like_sf"/>
</dbReference>
<organism evidence="2 3">
    <name type="scientific">Micrococcoides hystricis</name>
    <dbReference type="NCBI Taxonomy" id="1572761"/>
    <lineage>
        <taxon>Bacteria</taxon>
        <taxon>Bacillati</taxon>
        <taxon>Actinomycetota</taxon>
        <taxon>Actinomycetes</taxon>
        <taxon>Micrococcales</taxon>
        <taxon>Micrococcaceae</taxon>
        <taxon>Micrococcoides</taxon>
    </lineage>
</organism>
<dbReference type="CDD" id="cd02955">
    <property type="entry name" value="SSP411"/>
    <property type="match status" value="1"/>
</dbReference>
<proteinExistence type="predicted"/>
<gene>
    <name evidence="2" type="ORF">ACFFFR_06385</name>
</gene>
<dbReference type="SUPFAM" id="SSF48208">
    <property type="entry name" value="Six-hairpin glycosidases"/>
    <property type="match status" value="1"/>
</dbReference>
<name>A0ABV6PA64_9MICC</name>
<dbReference type="EMBL" id="JBHLUB010000028">
    <property type="protein sequence ID" value="MFC0582009.1"/>
    <property type="molecule type" value="Genomic_DNA"/>
</dbReference>
<keyword evidence="3" id="KW-1185">Reference proteome</keyword>
<protein>
    <submittedName>
        <fullName evidence="2">Thioredoxin domain-containing protein</fullName>
    </submittedName>
</protein>
<accession>A0ABV6PA64</accession>
<dbReference type="PANTHER" id="PTHR42899">
    <property type="entry name" value="SPERMATOGENESIS-ASSOCIATED PROTEIN 20"/>
    <property type="match status" value="1"/>
</dbReference>
<dbReference type="InterPro" id="IPR004879">
    <property type="entry name" value="Ssp411-like_TRX"/>
</dbReference>
<sequence>MNRLKESASAYLKQHAQDPVHWQQWGAEAFDQARAENKPVFISIGYAACHWCHVMARESFRDLDVAQILNEHFVSIKVDREEHPQVDERYMSATQLMTGQGGWPMTVFALPDGQVFYAGTYFPPEPRNNQPSFSQLLASIIHVWDNRREQLEESAAKITAALKEENQLNQNILTAELPGPNVEELFGENLGWQQLAQIVPTLAKGEEKEHGGFGSANGPKFPPHPALNFLNTYTAAEFGIDEDGDQTLAQAFSDARSIASGLQQRLLDAMGSGALFDHGNGGFFRYTVDGAWQLPHFEKMLFDNAYLLQAYAEAALRSDNHFWTWITRTTAAWLIKDLQLAHGGFASSLEADSEVAGYKVEGGYYIYSDEQLAEAIAALNLPAELFEVRAGVPVPEAANFASELTGAKTLALKSIPDQNQLTQWAQLMKHLAAEREDDPTFLLPDRDEKIVAAWNGQAIIALTQAHLLAPEDSFLQAAAAAGDYLWNSHVLEDRLARTSFDGSASDVEGILADYTQTIRAFAALYRSTGDNQWFSRASKVEELLNARLVDDSVIREVASGDVQVKHLGALIEGEYWASPLDDTEPSGASRYVLARHEMNVLRGDSSAEDEHTTRLISFGLTSGTQVPTHLGGMLEAAVHKLRAPKTLLIRDVDAAEQIAAQRWACTHGYVPIVVTEADQAAPVAQQAAAVEAGPLLLRCTGMMCLAPVSSVSELN</sequence>
<dbReference type="Pfam" id="PF03190">
    <property type="entry name" value="Thioredox_DsbH"/>
    <property type="match status" value="1"/>
</dbReference>
<dbReference type="Gene3D" id="3.40.30.10">
    <property type="entry name" value="Glutaredoxin"/>
    <property type="match status" value="1"/>
</dbReference>
<evidence type="ECO:0000259" key="1">
    <source>
        <dbReference type="Pfam" id="PF03190"/>
    </source>
</evidence>
<dbReference type="Proteomes" id="UP001589862">
    <property type="component" value="Unassembled WGS sequence"/>
</dbReference>
<evidence type="ECO:0000313" key="2">
    <source>
        <dbReference type="EMBL" id="MFC0582009.1"/>
    </source>
</evidence>